<gene>
    <name evidence="1" type="primary">ABSGL_11852.1 scaffold 12357</name>
</gene>
<evidence type="ECO:0000313" key="2">
    <source>
        <dbReference type="Proteomes" id="UP000078561"/>
    </source>
</evidence>
<keyword evidence="2" id="KW-1185">Reference proteome</keyword>
<evidence type="ECO:0000313" key="1">
    <source>
        <dbReference type="EMBL" id="SAM05976.1"/>
    </source>
</evidence>
<accession>A0A163K1S4</accession>
<dbReference type="InParanoid" id="A0A163K1S4"/>
<dbReference type="EMBL" id="LT554489">
    <property type="protein sequence ID" value="SAM05976.1"/>
    <property type="molecule type" value="Genomic_DNA"/>
</dbReference>
<organism evidence="1">
    <name type="scientific">Absidia glauca</name>
    <name type="common">Pin mould</name>
    <dbReference type="NCBI Taxonomy" id="4829"/>
    <lineage>
        <taxon>Eukaryota</taxon>
        <taxon>Fungi</taxon>
        <taxon>Fungi incertae sedis</taxon>
        <taxon>Mucoromycota</taxon>
        <taxon>Mucoromycotina</taxon>
        <taxon>Mucoromycetes</taxon>
        <taxon>Mucorales</taxon>
        <taxon>Cunninghamellaceae</taxon>
        <taxon>Absidia</taxon>
    </lineage>
</organism>
<reference evidence="1" key="1">
    <citation type="submission" date="2016-04" db="EMBL/GenBank/DDBJ databases">
        <authorList>
            <person name="Evans L.H."/>
            <person name="Alamgir A."/>
            <person name="Owens N."/>
            <person name="Weber N.D."/>
            <person name="Virtaneva K."/>
            <person name="Barbian K."/>
            <person name="Babar A."/>
            <person name="Rosenke K."/>
        </authorList>
    </citation>
    <scope>NUCLEOTIDE SEQUENCE [LARGE SCALE GENOMIC DNA]</scope>
    <source>
        <strain evidence="1">CBS 101.48</strain>
    </source>
</reference>
<sequence>MDNNKVINGGGDNALAERRSSVTSFVATSSDTGATTTAHRRESLVGNPKSLAVDEKEMAYDDTNIKMPDGADSDLHRHVDITNSEKYCEYNPSSDSEPHKKRDWSMGAIYSRYRCWWQ</sequence>
<dbReference type="AlphaFoldDB" id="A0A163K1S4"/>
<protein>
    <submittedName>
        <fullName evidence="1">Uncharacterized protein</fullName>
    </submittedName>
</protein>
<proteinExistence type="predicted"/>
<dbReference type="Proteomes" id="UP000078561">
    <property type="component" value="Unassembled WGS sequence"/>
</dbReference>
<name>A0A163K1S4_ABSGL</name>